<evidence type="ECO:0000256" key="12">
    <source>
        <dbReference type="ARBA" id="ARBA00023012"/>
    </source>
</evidence>
<keyword evidence="12" id="KW-0902">Two-component regulatory system</keyword>
<keyword evidence="5" id="KW-0597">Phosphoprotein</keyword>
<feature type="domain" description="HAMP" evidence="16">
    <location>
        <begin position="173"/>
        <end position="225"/>
    </location>
</feature>
<accession>A0A516KCM9</accession>
<evidence type="ECO:0000313" key="17">
    <source>
        <dbReference type="EMBL" id="QDP39120.1"/>
    </source>
</evidence>
<dbReference type="PROSITE" id="PS50109">
    <property type="entry name" value="HIS_KIN"/>
    <property type="match status" value="1"/>
</dbReference>
<dbReference type="AlphaFoldDB" id="A0A516KCM9"/>
<evidence type="ECO:0000256" key="14">
    <source>
        <dbReference type="SAM" id="Phobius"/>
    </source>
</evidence>
<dbReference type="GO" id="GO:0005886">
    <property type="term" value="C:plasma membrane"/>
    <property type="evidence" value="ECO:0007669"/>
    <property type="project" value="UniProtKB-SubCell"/>
</dbReference>
<dbReference type="Proteomes" id="UP000315215">
    <property type="component" value="Chromosome"/>
</dbReference>
<dbReference type="InterPro" id="IPR003594">
    <property type="entry name" value="HATPase_dom"/>
</dbReference>
<evidence type="ECO:0000256" key="5">
    <source>
        <dbReference type="ARBA" id="ARBA00022553"/>
    </source>
</evidence>
<dbReference type="SUPFAM" id="SSF55874">
    <property type="entry name" value="ATPase domain of HSP90 chaperone/DNA topoisomerase II/histidine kinase"/>
    <property type="match status" value="1"/>
</dbReference>
<feature type="transmembrane region" description="Helical" evidence="14">
    <location>
        <begin position="12"/>
        <end position="35"/>
    </location>
</feature>
<dbReference type="SMART" id="SM00387">
    <property type="entry name" value="HATPase_c"/>
    <property type="match status" value="1"/>
</dbReference>
<evidence type="ECO:0000256" key="2">
    <source>
        <dbReference type="ARBA" id="ARBA00004651"/>
    </source>
</evidence>
<sequence>MKLQYQLNAAFTTLLVVIMSVTAYTIYSLLLNLLIQDEQRQLQAKGELLVSILNDEYNSVNVQRFLNEQDLQLFIYDNNSDQILLSTLPSDVTEYWVKHYDLSSDEQPLWRAGDERYVVSKIAFYTELPDAELVLVTPLDDLQAVQHTFVSRLLIVFFIGVTAAIALSYLLTRRLVTPLTRLKHQIKKIQNRQFDELRKIDASGEIKEVEQSVIEMARELERYITSQKQFFQNASHELKTPLMTIQGYAEGIRDGIFTDADAERGLDVVVQEISRLKKIINEMILLAKLDSDENIYEKELIKVEELITLIAERALPLANERSISLRYDTDVLSSFEADKEKLLQATMNIVSNAVRHAESTVEVSSYEKDGYVHLRISDDGPGITEDLIPHLFHRFVKGKGGETGLGLAIARAIVERSGGSISVETSHLGGAMFTITFPKMTS</sequence>
<keyword evidence="7 14" id="KW-0812">Transmembrane</keyword>
<protein>
    <recommendedName>
        <fullName evidence="3">histidine kinase</fullName>
        <ecNumber evidence="3">2.7.13.3</ecNumber>
    </recommendedName>
</protein>
<dbReference type="InterPro" id="IPR003660">
    <property type="entry name" value="HAMP_dom"/>
</dbReference>
<dbReference type="Gene3D" id="1.10.287.130">
    <property type="match status" value="1"/>
</dbReference>
<dbReference type="EC" id="2.7.13.3" evidence="3"/>
<dbReference type="SMART" id="SM00388">
    <property type="entry name" value="HisKA"/>
    <property type="match status" value="1"/>
</dbReference>
<dbReference type="InterPro" id="IPR036890">
    <property type="entry name" value="HATPase_C_sf"/>
</dbReference>
<dbReference type="PROSITE" id="PS50885">
    <property type="entry name" value="HAMP"/>
    <property type="match status" value="1"/>
</dbReference>
<evidence type="ECO:0000256" key="13">
    <source>
        <dbReference type="ARBA" id="ARBA00023136"/>
    </source>
</evidence>
<evidence type="ECO:0000256" key="7">
    <source>
        <dbReference type="ARBA" id="ARBA00022692"/>
    </source>
</evidence>
<evidence type="ECO:0000256" key="10">
    <source>
        <dbReference type="ARBA" id="ARBA00022840"/>
    </source>
</evidence>
<comment type="catalytic activity">
    <reaction evidence="1">
        <text>ATP + protein L-histidine = ADP + protein N-phospho-L-histidine.</text>
        <dbReference type="EC" id="2.7.13.3"/>
    </reaction>
</comment>
<keyword evidence="10" id="KW-0067">ATP-binding</keyword>
<dbReference type="EMBL" id="CP041666">
    <property type="protein sequence ID" value="QDP39120.1"/>
    <property type="molecule type" value="Genomic_DNA"/>
</dbReference>
<dbReference type="PRINTS" id="PR00344">
    <property type="entry name" value="BCTRLSENSOR"/>
</dbReference>
<dbReference type="Gene3D" id="6.10.340.10">
    <property type="match status" value="1"/>
</dbReference>
<evidence type="ECO:0000256" key="8">
    <source>
        <dbReference type="ARBA" id="ARBA00022741"/>
    </source>
</evidence>
<name>A0A516KCM9_9BACI</name>
<dbReference type="InterPro" id="IPR005467">
    <property type="entry name" value="His_kinase_dom"/>
</dbReference>
<evidence type="ECO:0000256" key="6">
    <source>
        <dbReference type="ARBA" id="ARBA00022679"/>
    </source>
</evidence>
<dbReference type="InterPro" id="IPR003661">
    <property type="entry name" value="HisK_dim/P_dom"/>
</dbReference>
<dbReference type="PANTHER" id="PTHR45528:SF1">
    <property type="entry name" value="SENSOR HISTIDINE KINASE CPXA"/>
    <property type="match status" value="1"/>
</dbReference>
<reference evidence="17 18" key="1">
    <citation type="submission" date="2019-07" db="EMBL/GenBank/DDBJ databases">
        <authorList>
            <person name="Li J."/>
        </authorList>
    </citation>
    <scope>NUCLEOTIDE SEQUENCE [LARGE SCALE GENOMIC DNA]</scope>
    <source>
        <strain evidence="17 18">TKL69</strain>
    </source>
</reference>
<keyword evidence="11 14" id="KW-1133">Transmembrane helix</keyword>
<dbReference type="InterPro" id="IPR004358">
    <property type="entry name" value="Sig_transdc_His_kin-like_C"/>
</dbReference>
<evidence type="ECO:0000259" key="15">
    <source>
        <dbReference type="PROSITE" id="PS50109"/>
    </source>
</evidence>
<dbReference type="SUPFAM" id="SSF47384">
    <property type="entry name" value="Homodimeric domain of signal transducing histidine kinase"/>
    <property type="match status" value="1"/>
</dbReference>
<dbReference type="Pfam" id="PF00512">
    <property type="entry name" value="HisKA"/>
    <property type="match status" value="1"/>
</dbReference>
<dbReference type="SMART" id="SM00304">
    <property type="entry name" value="HAMP"/>
    <property type="match status" value="1"/>
</dbReference>
<proteinExistence type="predicted"/>
<keyword evidence="4" id="KW-1003">Cell membrane</keyword>
<organism evidence="17 18">
    <name type="scientific">Radiobacillus deserti</name>
    <dbReference type="NCBI Taxonomy" id="2594883"/>
    <lineage>
        <taxon>Bacteria</taxon>
        <taxon>Bacillati</taxon>
        <taxon>Bacillota</taxon>
        <taxon>Bacilli</taxon>
        <taxon>Bacillales</taxon>
        <taxon>Bacillaceae</taxon>
        <taxon>Radiobacillus</taxon>
    </lineage>
</organism>
<dbReference type="RefSeq" id="WP_143891870.1">
    <property type="nucleotide sequence ID" value="NZ_CP041666.1"/>
</dbReference>
<dbReference type="PANTHER" id="PTHR45528">
    <property type="entry name" value="SENSOR HISTIDINE KINASE CPXA"/>
    <property type="match status" value="1"/>
</dbReference>
<dbReference type="KEGG" id="aqt:FN924_02190"/>
<evidence type="ECO:0000256" key="3">
    <source>
        <dbReference type="ARBA" id="ARBA00012438"/>
    </source>
</evidence>
<keyword evidence="6" id="KW-0808">Transferase</keyword>
<evidence type="ECO:0000313" key="18">
    <source>
        <dbReference type="Proteomes" id="UP000315215"/>
    </source>
</evidence>
<comment type="subcellular location">
    <subcellularLocation>
        <location evidence="2">Cell membrane</location>
        <topology evidence="2">Multi-pass membrane protein</topology>
    </subcellularLocation>
</comment>
<keyword evidence="8" id="KW-0547">Nucleotide-binding</keyword>
<dbReference type="GO" id="GO:0005524">
    <property type="term" value="F:ATP binding"/>
    <property type="evidence" value="ECO:0007669"/>
    <property type="project" value="UniProtKB-KW"/>
</dbReference>
<feature type="domain" description="Histidine kinase" evidence="15">
    <location>
        <begin position="233"/>
        <end position="441"/>
    </location>
</feature>
<evidence type="ECO:0000259" key="16">
    <source>
        <dbReference type="PROSITE" id="PS50885"/>
    </source>
</evidence>
<dbReference type="InterPro" id="IPR036097">
    <property type="entry name" value="HisK_dim/P_sf"/>
</dbReference>
<keyword evidence="9 17" id="KW-0418">Kinase</keyword>
<dbReference type="Pfam" id="PF02518">
    <property type="entry name" value="HATPase_c"/>
    <property type="match status" value="1"/>
</dbReference>
<evidence type="ECO:0000256" key="1">
    <source>
        <dbReference type="ARBA" id="ARBA00000085"/>
    </source>
</evidence>
<feature type="transmembrane region" description="Helical" evidence="14">
    <location>
        <begin position="153"/>
        <end position="171"/>
    </location>
</feature>
<dbReference type="GO" id="GO:0000155">
    <property type="term" value="F:phosphorelay sensor kinase activity"/>
    <property type="evidence" value="ECO:0007669"/>
    <property type="project" value="InterPro"/>
</dbReference>
<dbReference type="InterPro" id="IPR050398">
    <property type="entry name" value="HssS/ArlS-like"/>
</dbReference>
<evidence type="ECO:0000256" key="11">
    <source>
        <dbReference type="ARBA" id="ARBA00022989"/>
    </source>
</evidence>
<dbReference type="CDD" id="cd00082">
    <property type="entry name" value="HisKA"/>
    <property type="match status" value="1"/>
</dbReference>
<gene>
    <name evidence="17" type="ORF">FN924_02190</name>
</gene>
<evidence type="ECO:0000256" key="4">
    <source>
        <dbReference type="ARBA" id="ARBA00022475"/>
    </source>
</evidence>
<dbReference type="FunFam" id="1.10.287.130:FF:000001">
    <property type="entry name" value="Two-component sensor histidine kinase"/>
    <property type="match status" value="1"/>
</dbReference>
<keyword evidence="13 14" id="KW-0472">Membrane</keyword>
<dbReference type="Pfam" id="PF00672">
    <property type="entry name" value="HAMP"/>
    <property type="match status" value="1"/>
</dbReference>
<evidence type="ECO:0000256" key="9">
    <source>
        <dbReference type="ARBA" id="ARBA00022777"/>
    </source>
</evidence>
<dbReference type="OrthoDB" id="9780718at2"/>
<keyword evidence="18" id="KW-1185">Reference proteome</keyword>
<dbReference type="Gene3D" id="3.30.565.10">
    <property type="entry name" value="Histidine kinase-like ATPase, C-terminal domain"/>
    <property type="match status" value="1"/>
</dbReference>